<dbReference type="PANTHER" id="PTHR11905">
    <property type="entry name" value="ADAM A DISINTEGRIN AND METALLOPROTEASE DOMAIN"/>
    <property type="match status" value="1"/>
</dbReference>
<dbReference type="GO" id="GO:0008584">
    <property type="term" value="P:male gonad development"/>
    <property type="evidence" value="ECO:0007669"/>
    <property type="project" value="TreeGrafter"/>
</dbReference>
<accession>A0A9X9LE44</accession>
<dbReference type="AlphaFoldDB" id="A0A9X9LE44"/>
<comment type="caution">
    <text evidence="1">The sequence shown here is derived from an EMBL/GenBank/DDBJ whole genome shotgun (WGS) entry which is preliminary data.</text>
</comment>
<dbReference type="Proteomes" id="UP000269945">
    <property type="component" value="Unassembled WGS sequence"/>
</dbReference>
<protein>
    <submittedName>
        <fullName evidence="1">Uncharacterized protein</fullName>
    </submittedName>
</protein>
<dbReference type="GO" id="GO:0005886">
    <property type="term" value="C:plasma membrane"/>
    <property type="evidence" value="ECO:0007669"/>
    <property type="project" value="TreeGrafter"/>
</dbReference>
<dbReference type="GO" id="GO:0007339">
    <property type="term" value="P:binding of sperm to zona pellucida"/>
    <property type="evidence" value="ECO:0007669"/>
    <property type="project" value="TreeGrafter"/>
</dbReference>
<gene>
    <name evidence="1" type="ORF">BN2614_LOCUS1</name>
</gene>
<feature type="non-terminal residue" evidence="1">
    <location>
        <position position="1"/>
    </location>
</feature>
<proteinExistence type="predicted"/>
<name>A0A9X9LE44_GULGU</name>
<dbReference type="Gene3D" id="4.10.70.10">
    <property type="entry name" value="Disintegrin domain"/>
    <property type="match status" value="1"/>
</dbReference>
<dbReference type="EMBL" id="CYRY02001352">
    <property type="protein sequence ID" value="VCW66006.1"/>
    <property type="molecule type" value="Genomic_DNA"/>
</dbReference>
<dbReference type="InterPro" id="IPR036436">
    <property type="entry name" value="Disintegrin_dom_sf"/>
</dbReference>
<reference evidence="1 2" key="1">
    <citation type="submission" date="2018-10" db="EMBL/GenBank/DDBJ databases">
        <authorList>
            <person name="Ekblom R."/>
            <person name="Jareborg N."/>
        </authorList>
    </citation>
    <scope>NUCLEOTIDE SEQUENCE [LARGE SCALE GENOMIC DNA]</scope>
    <source>
        <tissue evidence="1">Muscle</tissue>
    </source>
</reference>
<dbReference type="GO" id="GO:0007155">
    <property type="term" value="P:cell adhesion"/>
    <property type="evidence" value="ECO:0007669"/>
    <property type="project" value="TreeGrafter"/>
</dbReference>
<dbReference type="PANTHER" id="PTHR11905:SF28">
    <property type="entry name" value="DISINTEGRIN AND METALLOPROTEINASE DOMAIN-CONTAINING PROTEIN 5"/>
    <property type="match status" value="1"/>
</dbReference>
<keyword evidence="2" id="KW-1185">Reference proteome</keyword>
<organism evidence="1 2">
    <name type="scientific">Gulo gulo</name>
    <name type="common">Wolverine</name>
    <name type="synonym">Gluton</name>
    <dbReference type="NCBI Taxonomy" id="48420"/>
    <lineage>
        <taxon>Eukaryota</taxon>
        <taxon>Metazoa</taxon>
        <taxon>Chordata</taxon>
        <taxon>Craniata</taxon>
        <taxon>Vertebrata</taxon>
        <taxon>Euteleostomi</taxon>
        <taxon>Mammalia</taxon>
        <taxon>Eutheria</taxon>
        <taxon>Laurasiatheria</taxon>
        <taxon>Carnivora</taxon>
        <taxon>Caniformia</taxon>
        <taxon>Musteloidea</taxon>
        <taxon>Mustelidae</taxon>
        <taxon>Guloninae</taxon>
        <taxon>Gulo</taxon>
    </lineage>
</organism>
<evidence type="ECO:0000313" key="1">
    <source>
        <dbReference type="EMBL" id="VCW66006.1"/>
    </source>
</evidence>
<sequence>SGGVKEFSTCSLDDFKYLASQSGFECLQKILPEMPVYKEAQRKVCGNGKLEHGEECDCGIIEVSRNFFGF</sequence>
<evidence type="ECO:0000313" key="2">
    <source>
        <dbReference type="Proteomes" id="UP000269945"/>
    </source>
</evidence>